<evidence type="ECO:0000256" key="6">
    <source>
        <dbReference type="ARBA" id="ARBA00023134"/>
    </source>
</evidence>
<keyword evidence="7" id="KW-0464">Manganese</keyword>
<gene>
    <name evidence="9" type="primary">rtcB_8</name>
    <name evidence="9" type="ORF">SDC9_118972</name>
</gene>
<dbReference type="PANTHER" id="PTHR11118:SF1">
    <property type="entry name" value="RNA-SPLICING LIGASE RTCB HOMOLOG"/>
    <property type="match status" value="1"/>
</dbReference>
<dbReference type="GO" id="GO:0005525">
    <property type="term" value="F:GTP binding"/>
    <property type="evidence" value="ECO:0007669"/>
    <property type="project" value="UniProtKB-KW"/>
</dbReference>
<dbReference type="PANTHER" id="PTHR11118">
    <property type="entry name" value="RNA-SPLICING LIGASE RTCB HOMOLOG"/>
    <property type="match status" value="1"/>
</dbReference>
<comment type="cofactor">
    <cofactor evidence="1">
        <name>Mn(2+)</name>
        <dbReference type="ChEBI" id="CHEBI:29035"/>
    </cofactor>
</comment>
<keyword evidence="4" id="KW-0479">Metal-binding</keyword>
<dbReference type="InterPro" id="IPR036025">
    <property type="entry name" value="RtcB-like_sf"/>
</dbReference>
<comment type="catalytic activity">
    <reaction evidence="8">
        <text>a 3'-end 3'-phospho-ribonucleotide-RNA + a 5'-end dephospho-ribonucleoside-RNA + GTP = a ribonucleotidyl-ribonucleotide-RNA + GMP + diphosphate</text>
        <dbReference type="Rhea" id="RHEA:68076"/>
        <dbReference type="Rhea" id="RHEA-COMP:10463"/>
        <dbReference type="Rhea" id="RHEA-COMP:13936"/>
        <dbReference type="Rhea" id="RHEA-COMP:17355"/>
        <dbReference type="ChEBI" id="CHEBI:33019"/>
        <dbReference type="ChEBI" id="CHEBI:37565"/>
        <dbReference type="ChEBI" id="CHEBI:58115"/>
        <dbReference type="ChEBI" id="CHEBI:83062"/>
        <dbReference type="ChEBI" id="CHEBI:138284"/>
        <dbReference type="ChEBI" id="CHEBI:173118"/>
        <dbReference type="EC" id="6.5.1.8"/>
    </reaction>
</comment>
<dbReference type="GO" id="GO:0003972">
    <property type="term" value="F:RNA ligase (ATP) activity"/>
    <property type="evidence" value="ECO:0007669"/>
    <property type="project" value="TreeGrafter"/>
</dbReference>
<evidence type="ECO:0000313" key="9">
    <source>
        <dbReference type="EMBL" id="MPM71999.1"/>
    </source>
</evidence>
<dbReference type="EMBL" id="VSSQ01024468">
    <property type="protein sequence ID" value="MPM71999.1"/>
    <property type="molecule type" value="Genomic_DNA"/>
</dbReference>
<dbReference type="GO" id="GO:0006396">
    <property type="term" value="P:RNA processing"/>
    <property type="evidence" value="ECO:0007669"/>
    <property type="project" value="InterPro"/>
</dbReference>
<protein>
    <recommendedName>
        <fullName evidence="2">3'-phosphate/5'-hydroxy nucleic acid ligase</fullName>
        <ecNumber evidence="2">6.5.1.8</ecNumber>
    </recommendedName>
</protein>
<evidence type="ECO:0000256" key="1">
    <source>
        <dbReference type="ARBA" id="ARBA00001936"/>
    </source>
</evidence>
<dbReference type="SUPFAM" id="SSF103365">
    <property type="entry name" value="Hypothetical protein PH1602"/>
    <property type="match status" value="1"/>
</dbReference>
<dbReference type="InterPro" id="IPR017510">
    <property type="entry name" value="RtcB2"/>
</dbReference>
<keyword evidence="5" id="KW-0547">Nucleotide-binding</keyword>
<evidence type="ECO:0000256" key="7">
    <source>
        <dbReference type="ARBA" id="ARBA00023211"/>
    </source>
</evidence>
<dbReference type="GO" id="GO:0170057">
    <property type="term" value="F:RNA ligase (GTP) activity"/>
    <property type="evidence" value="ECO:0007669"/>
    <property type="project" value="UniProtKB-EC"/>
</dbReference>
<dbReference type="AlphaFoldDB" id="A0A645C2Z9"/>
<evidence type="ECO:0000256" key="4">
    <source>
        <dbReference type="ARBA" id="ARBA00022723"/>
    </source>
</evidence>
<dbReference type="NCBIfam" id="TIGR03073">
    <property type="entry name" value="release_rtcB"/>
    <property type="match status" value="1"/>
</dbReference>
<evidence type="ECO:0000256" key="2">
    <source>
        <dbReference type="ARBA" id="ARBA00012726"/>
    </source>
</evidence>
<keyword evidence="6" id="KW-0342">GTP-binding</keyword>
<evidence type="ECO:0000256" key="3">
    <source>
        <dbReference type="ARBA" id="ARBA00022598"/>
    </source>
</evidence>
<dbReference type="NCBIfam" id="NF007153">
    <property type="entry name" value="PRK09588.1"/>
    <property type="match status" value="1"/>
</dbReference>
<reference evidence="9" key="1">
    <citation type="submission" date="2019-08" db="EMBL/GenBank/DDBJ databases">
        <authorList>
            <person name="Kucharzyk K."/>
            <person name="Murdoch R.W."/>
            <person name="Higgins S."/>
            <person name="Loffler F."/>
        </authorList>
    </citation>
    <scope>NUCLEOTIDE SEQUENCE</scope>
</reference>
<comment type="caution">
    <text evidence="9">The sequence shown here is derived from an EMBL/GenBank/DDBJ whole genome shotgun (WGS) entry which is preliminary data.</text>
</comment>
<accession>A0A645C2Z9</accession>
<dbReference type="GO" id="GO:0046872">
    <property type="term" value="F:metal ion binding"/>
    <property type="evidence" value="ECO:0007669"/>
    <property type="project" value="UniProtKB-KW"/>
</dbReference>
<dbReference type="EC" id="6.5.1.8" evidence="2"/>
<evidence type="ECO:0000256" key="5">
    <source>
        <dbReference type="ARBA" id="ARBA00022741"/>
    </source>
</evidence>
<proteinExistence type="predicted"/>
<name>A0A645C2Z9_9ZZZZ</name>
<keyword evidence="3 9" id="KW-0436">Ligase</keyword>
<dbReference type="InterPro" id="IPR001233">
    <property type="entry name" value="RtcB"/>
</dbReference>
<sequence length="389" mass="42008">MGTIPIQNQGGAQVRVFADERVWLEDAALEQLRITARLAHIRAAVGLPDLHPGRGYPVGAAFFSVHHFYPALVGGDIGCGMALWRTDLRAHSASAGKLEKQLGCIDGPLPDALLDEAEAQLDGLAIGHLPATRAMLAQSLGTIGGGNHFAELQVVDEVYAEGDARIDRKRVYLLVHSGSRGLGGAILRQHVERHGHAGLEANSEAARAYLAEHDAALAFAHLNRHWIARRMLQAIRSDAQMLLDVSHNHVLPACHEGEAGFLHRKGATPADQGLVMIPGSRGDYSYLVEPVADRHEALDSLAHGAGRKWARTDCAGRLAHKFKSDELRRTKFGSTVVCSDKELLYEEAPQAYKAVDSVVAALVDAGLVRLVARFRPLLTYKKGALSPCC</sequence>
<dbReference type="Gene3D" id="3.90.1860.10">
    <property type="entry name" value="tRNA-splicing ligase RtcB"/>
    <property type="match status" value="1"/>
</dbReference>
<evidence type="ECO:0000256" key="8">
    <source>
        <dbReference type="ARBA" id="ARBA00047746"/>
    </source>
</evidence>
<organism evidence="9">
    <name type="scientific">bioreactor metagenome</name>
    <dbReference type="NCBI Taxonomy" id="1076179"/>
    <lineage>
        <taxon>unclassified sequences</taxon>
        <taxon>metagenomes</taxon>
        <taxon>ecological metagenomes</taxon>
    </lineage>
</organism>
<dbReference type="Pfam" id="PF01139">
    <property type="entry name" value="RtcB"/>
    <property type="match status" value="2"/>
</dbReference>